<evidence type="ECO:0000256" key="1">
    <source>
        <dbReference type="SAM" id="MobiDB-lite"/>
    </source>
</evidence>
<feature type="compositionally biased region" description="Low complexity" evidence="1">
    <location>
        <begin position="62"/>
        <end position="75"/>
    </location>
</feature>
<feature type="non-terminal residue" evidence="2">
    <location>
        <position position="1"/>
    </location>
</feature>
<evidence type="ECO:0000313" key="2">
    <source>
        <dbReference type="EMBL" id="CAA9284523.1"/>
    </source>
</evidence>
<sequence>DGTGARPAAVGARRRGAAAREQRRPLATAGGGPRHAGDARPPRRRGQQGTAGPDPRGRRPHAGPGRSRGPGSRQPGRADDRHQMATAHAMAMRLPAKADASPPASSSPTSPAGRPRTM</sequence>
<feature type="region of interest" description="Disordered" evidence="1">
    <location>
        <begin position="1"/>
        <end position="118"/>
    </location>
</feature>
<proteinExistence type="predicted"/>
<dbReference type="EMBL" id="CADCTG010000319">
    <property type="protein sequence ID" value="CAA9284523.1"/>
    <property type="molecule type" value="Genomic_DNA"/>
</dbReference>
<protein>
    <submittedName>
        <fullName evidence="2">Uncharacterized protein</fullName>
    </submittedName>
</protein>
<gene>
    <name evidence="2" type="ORF">AVDCRST_MAG08-4097</name>
</gene>
<name>A0A6J4JQ80_9PROT</name>
<feature type="non-terminal residue" evidence="2">
    <location>
        <position position="118"/>
    </location>
</feature>
<accession>A0A6J4JQ80</accession>
<reference evidence="2" key="1">
    <citation type="submission" date="2020-02" db="EMBL/GenBank/DDBJ databases">
        <authorList>
            <person name="Meier V. D."/>
        </authorList>
    </citation>
    <scope>NUCLEOTIDE SEQUENCE</scope>
    <source>
        <strain evidence="2">AVDCRST_MAG08</strain>
    </source>
</reference>
<organism evidence="2">
    <name type="scientific">uncultured Acetobacteraceae bacterium</name>
    <dbReference type="NCBI Taxonomy" id="169975"/>
    <lineage>
        <taxon>Bacteria</taxon>
        <taxon>Pseudomonadati</taxon>
        <taxon>Pseudomonadota</taxon>
        <taxon>Alphaproteobacteria</taxon>
        <taxon>Acetobacterales</taxon>
        <taxon>Acetobacteraceae</taxon>
        <taxon>environmental samples</taxon>
    </lineage>
</organism>
<dbReference type="AlphaFoldDB" id="A0A6J4JQ80"/>
<feature type="compositionally biased region" description="Low complexity" evidence="1">
    <location>
        <begin position="95"/>
        <end position="112"/>
    </location>
</feature>
<feature type="compositionally biased region" description="Low complexity" evidence="1">
    <location>
        <begin position="1"/>
        <end position="11"/>
    </location>
</feature>